<dbReference type="PANTHER" id="PTHR14154">
    <property type="entry name" value="UPF0041 BRAIN PROTEIN 44-RELATED"/>
    <property type="match status" value="1"/>
</dbReference>
<feature type="transmembrane region" description="Helical" evidence="9">
    <location>
        <begin position="167"/>
        <end position="185"/>
    </location>
</feature>
<gene>
    <name evidence="10" type="ORF">CHLNCDRAFT_142423</name>
</gene>
<organism evidence="11">
    <name type="scientific">Chlorella variabilis</name>
    <name type="common">Green alga</name>
    <dbReference type="NCBI Taxonomy" id="554065"/>
    <lineage>
        <taxon>Eukaryota</taxon>
        <taxon>Viridiplantae</taxon>
        <taxon>Chlorophyta</taxon>
        <taxon>core chlorophytes</taxon>
        <taxon>Trebouxiophyceae</taxon>
        <taxon>Chlorellales</taxon>
        <taxon>Chlorellaceae</taxon>
        <taxon>Chlorella clade</taxon>
        <taxon>Chlorella</taxon>
    </lineage>
</organism>
<feature type="transmembrane region" description="Helical" evidence="9">
    <location>
        <begin position="128"/>
        <end position="147"/>
    </location>
</feature>
<dbReference type="eggNOG" id="ENOG502SUMH">
    <property type="taxonomic scope" value="Eukaryota"/>
</dbReference>
<keyword evidence="5 9" id="KW-0812">Transmembrane</keyword>
<protein>
    <submittedName>
        <fullName evidence="10">Uncharacterized protein</fullName>
    </submittedName>
</protein>
<evidence type="ECO:0000313" key="11">
    <source>
        <dbReference type="Proteomes" id="UP000008141"/>
    </source>
</evidence>
<comment type="subcellular location">
    <subcellularLocation>
        <location evidence="1">Membrane</location>
        <topology evidence="1">Multi-pass membrane protein</topology>
    </subcellularLocation>
    <subcellularLocation>
        <location evidence="2">Plastid</location>
        <location evidence="2">Chloroplast</location>
    </subcellularLocation>
</comment>
<evidence type="ECO:0000256" key="5">
    <source>
        <dbReference type="ARBA" id="ARBA00022692"/>
    </source>
</evidence>
<dbReference type="OMA" id="RTRCMAK"/>
<dbReference type="STRING" id="554065.E1Z735"/>
<comment type="similarity">
    <text evidence="8">Belongs to the ELIP/psbS family.</text>
</comment>
<evidence type="ECO:0000256" key="3">
    <source>
        <dbReference type="ARBA" id="ARBA00022528"/>
    </source>
</evidence>
<keyword evidence="6 9" id="KW-1133">Transmembrane helix</keyword>
<dbReference type="OrthoDB" id="539137at2759"/>
<dbReference type="Pfam" id="PF00504">
    <property type="entry name" value="Chloroa_b-bind"/>
    <property type="match status" value="1"/>
</dbReference>
<evidence type="ECO:0000256" key="2">
    <source>
        <dbReference type="ARBA" id="ARBA00004229"/>
    </source>
</evidence>
<evidence type="ECO:0000256" key="1">
    <source>
        <dbReference type="ARBA" id="ARBA00004141"/>
    </source>
</evidence>
<evidence type="ECO:0000313" key="10">
    <source>
        <dbReference type="EMBL" id="EFN58100.1"/>
    </source>
</evidence>
<keyword evidence="7 9" id="KW-0472">Membrane</keyword>
<dbReference type="SUPFAM" id="SSF103511">
    <property type="entry name" value="Chlorophyll a-b binding protein"/>
    <property type="match status" value="1"/>
</dbReference>
<accession>E1Z735</accession>
<reference evidence="10 11" key="1">
    <citation type="journal article" date="2010" name="Plant Cell">
        <title>The Chlorella variabilis NC64A genome reveals adaptation to photosymbiosis, coevolution with viruses, and cryptic sex.</title>
        <authorList>
            <person name="Blanc G."/>
            <person name="Duncan G."/>
            <person name="Agarkova I."/>
            <person name="Borodovsky M."/>
            <person name="Gurnon J."/>
            <person name="Kuo A."/>
            <person name="Lindquist E."/>
            <person name="Lucas S."/>
            <person name="Pangilinan J."/>
            <person name="Polle J."/>
            <person name="Salamov A."/>
            <person name="Terry A."/>
            <person name="Yamada T."/>
            <person name="Dunigan D.D."/>
            <person name="Grigoriev I.V."/>
            <person name="Claverie J.M."/>
            <person name="Van Etten J.L."/>
        </authorList>
    </citation>
    <scope>NUCLEOTIDE SEQUENCE [LARGE SCALE GENOMIC DNA]</scope>
    <source>
        <strain evidence="10 11">NC64A</strain>
    </source>
</reference>
<dbReference type="EMBL" id="GL433838">
    <property type="protein sequence ID" value="EFN58100.1"/>
    <property type="molecule type" value="Genomic_DNA"/>
</dbReference>
<name>E1Z735_CHLVA</name>
<dbReference type="InParanoid" id="E1Z735"/>
<dbReference type="GO" id="GO:0016020">
    <property type="term" value="C:membrane"/>
    <property type="evidence" value="ECO:0007669"/>
    <property type="project" value="UniProtKB-SubCell"/>
</dbReference>
<evidence type="ECO:0000256" key="4">
    <source>
        <dbReference type="ARBA" id="ARBA00022640"/>
    </source>
</evidence>
<proteinExistence type="inferred from homology"/>
<evidence type="ECO:0000256" key="7">
    <source>
        <dbReference type="ARBA" id="ARBA00023136"/>
    </source>
</evidence>
<keyword evidence="11" id="KW-1185">Reference proteome</keyword>
<keyword evidence="3" id="KW-0150">Chloroplast</keyword>
<dbReference type="Gene3D" id="1.10.3460.10">
    <property type="entry name" value="Chlorophyll a/b binding protein domain"/>
    <property type="match status" value="1"/>
</dbReference>
<sequence length="192" mass="19674">MQAALCSARAVAGPAIFAKASSSSRSSLRAVRLEVRAAEEAKVEDPAVVEVPVAASPSGATPAAGAVATESFSILGAQQEAINGRAAMLGLLIAAATEFTTNQSVWSQIAGKYVDQELVQHPIGASTMAFFAVVVAMTFASFAPAVFTGEGPASRKFGPFTPSAELLNGRLAMLGFSSLLLVELVKGNTPLF</sequence>
<keyword evidence="4" id="KW-0934">Plastid</keyword>
<dbReference type="Proteomes" id="UP000008141">
    <property type="component" value="Unassembled WGS sequence"/>
</dbReference>
<dbReference type="AlphaFoldDB" id="E1Z735"/>
<dbReference type="KEGG" id="cvr:CHLNCDRAFT_142423"/>
<evidence type="ECO:0000256" key="9">
    <source>
        <dbReference type="SAM" id="Phobius"/>
    </source>
</evidence>
<dbReference type="InterPro" id="IPR022796">
    <property type="entry name" value="Chloroa_b-bind"/>
</dbReference>
<dbReference type="GO" id="GO:0009507">
    <property type="term" value="C:chloroplast"/>
    <property type="evidence" value="ECO:0007669"/>
    <property type="project" value="UniProtKB-SubCell"/>
</dbReference>
<dbReference type="RefSeq" id="XP_005850202.1">
    <property type="nucleotide sequence ID" value="XM_005850140.1"/>
</dbReference>
<evidence type="ECO:0000256" key="8">
    <source>
        <dbReference type="ARBA" id="ARBA00037956"/>
    </source>
</evidence>
<evidence type="ECO:0000256" key="6">
    <source>
        <dbReference type="ARBA" id="ARBA00022989"/>
    </source>
</evidence>
<dbReference type="GeneID" id="17357484"/>